<evidence type="ECO:0000313" key="8">
    <source>
        <dbReference type="Proteomes" id="UP000430692"/>
    </source>
</evidence>
<reference evidence="7 8" key="1">
    <citation type="submission" date="2019-12" db="EMBL/GenBank/DDBJ databases">
        <title>Whole-genome analyses of novel actinobacteria.</title>
        <authorList>
            <person name="Sahin N."/>
            <person name="Saygin H."/>
        </authorList>
    </citation>
    <scope>NUCLEOTIDE SEQUENCE [LARGE SCALE GENOMIC DNA]</scope>
    <source>
        <strain evidence="7 8">KC615</strain>
    </source>
</reference>
<keyword evidence="4" id="KW-0274">FAD</keyword>
<dbReference type="InterPro" id="IPR016169">
    <property type="entry name" value="FAD-bd_PCMH_sub2"/>
</dbReference>
<dbReference type="Proteomes" id="UP000430692">
    <property type="component" value="Unassembled WGS sequence"/>
</dbReference>
<evidence type="ECO:0000256" key="1">
    <source>
        <dbReference type="ARBA" id="ARBA00001974"/>
    </source>
</evidence>
<dbReference type="InterPro" id="IPR015345">
    <property type="entry name" value="Cytokinin_DH_FAD/cytokin-bd"/>
</dbReference>
<comment type="caution">
    <text evidence="7">The sequence shown here is derived from an EMBL/GenBank/DDBJ whole genome shotgun (WGS) entry which is preliminary data.</text>
</comment>
<dbReference type="AlphaFoldDB" id="A0A6I4VU79"/>
<dbReference type="PANTHER" id="PTHR13878">
    <property type="entry name" value="GULONOLACTONE OXIDASE"/>
    <property type="match status" value="1"/>
</dbReference>
<comment type="similarity">
    <text evidence="2">Belongs to the oxygen-dependent FAD-linked oxidoreductase family.</text>
</comment>
<evidence type="ECO:0000313" key="7">
    <source>
        <dbReference type="EMBL" id="MXQ54071.1"/>
    </source>
</evidence>
<dbReference type="GO" id="GO:0009690">
    <property type="term" value="P:cytokinin metabolic process"/>
    <property type="evidence" value="ECO:0007669"/>
    <property type="project" value="InterPro"/>
</dbReference>
<keyword evidence="8" id="KW-1185">Reference proteome</keyword>
<dbReference type="GO" id="GO:0071949">
    <property type="term" value="F:FAD binding"/>
    <property type="evidence" value="ECO:0007669"/>
    <property type="project" value="InterPro"/>
</dbReference>
<dbReference type="EMBL" id="WUUL01000006">
    <property type="protein sequence ID" value="MXQ54071.1"/>
    <property type="molecule type" value="Genomic_DNA"/>
</dbReference>
<evidence type="ECO:0000256" key="5">
    <source>
        <dbReference type="ARBA" id="ARBA00023002"/>
    </source>
</evidence>
<evidence type="ECO:0000256" key="4">
    <source>
        <dbReference type="ARBA" id="ARBA00022827"/>
    </source>
</evidence>
<comment type="cofactor">
    <cofactor evidence="1">
        <name>FAD</name>
        <dbReference type="ChEBI" id="CHEBI:57692"/>
    </cofactor>
</comment>
<keyword evidence="5" id="KW-0560">Oxidoreductase</keyword>
<evidence type="ECO:0000259" key="6">
    <source>
        <dbReference type="PROSITE" id="PS51387"/>
    </source>
</evidence>
<proteinExistence type="inferred from homology"/>
<dbReference type="Gene3D" id="3.30.43.10">
    <property type="entry name" value="Uridine Diphospho-n-acetylenolpyruvylglucosamine Reductase, domain 2"/>
    <property type="match status" value="2"/>
</dbReference>
<dbReference type="SUPFAM" id="SSF56176">
    <property type="entry name" value="FAD-binding/transporter-associated domain-like"/>
    <property type="match status" value="1"/>
</dbReference>
<dbReference type="InterPro" id="IPR016164">
    <property type="entry name" value="FAD-linked_Oxase-like_C"/>
</dbReference>
<feature type="domain" description="FAD-binding PCMH-type" evidence="6">
    <location>
        <begin position="59"/>
        <end position="230"/>
    </location>
</feature>
<accession>A0A6I4VU79</accession>
<dbReference type="PANTHER" id="PTHR13878:SF53">
    <property type="entry name" value="CYTOKININ DEHYDROGENASE 6"/>
    <property type="match status" value="1"/>
</dbReference>
<dbReference type="GO" id="GO:0019139">
    <property type="term" value="F:cytokinin dehydrogenase activity"/>
    <property type="evidence" value="ECO:0007669"/>
    <property type="project" value="InterPro"/>
</dbReference>
<gene>
    <name evidence="7" type="ORF">GSM42_10145</name>
</gene>
<dbReference type="Pfam" id="PF09265">
    <property type="entry name" value="Cytokin-bind"/>
    <property type="match status" value="1"/>
</dbReference>
<dbReference type="PROSITE" id="PS51387">
    <property type="entry name" value="FAD_PCMH"/>
    <property type="match status" value="1"/>
</dbReference>
<dbReference type="SUPFAM" id="SSF55103">
    <property type="entry name" value="FAD-linked oxidases, C-terminal domain"/>
    <property type="match status" value="1"/>
</dbReference>
<sequence length="476" mass="53129">MSFSPQESPNVIGLDTSTGSWITSEEPISNSFQKIPQLDGNLVLDPLSLKKASQDQGNYITRIPSVILQPSSHEDIVKMLRFCNKHHIRVAPQGARHTTYGQATVDRGLAIDMTFLNTISIGNETAWVGAGVLWRDFVRIGESHGVQPASSTPDYLGLTIAGTVSVGGFTPRSYIKGNIADNVRSMKVVTGKGDLVQCSRDENQTLFRAMQGTLGQFGIIVELEIEIIPAPKMIRTYTLGYPNLDVFMRDLNTLADRAEAGGLFGMFQPNDTGLVPLLMVDVEYDSVVPDDNHILRGLEVTTPVDATNRTYLERAEFFDKMMEKMEVNGWGKAIKPWYDMIVAAEDVPKHFQETIGTLKPSDISPTTFILLFPAKVLDDRSPYLRIPEKVVPRDRVCLIDLLDDNTGNTHPEYSKKKLTRNNEWANLAEKLGGVSYPIGTRTMDWKKHYGSTWDSLNERKKQFDPKHILIGAHIFS</sequence>
<protein>
    <submittedName>
        <fullName evidence="7">FAD-binding protein</fullName>
    </submittedName>
</protein>
<dbReference type="Gene3D" id="3.30.465.10">
    <property type="match status" value="1"/>
</dbReference>
<dbReference type="Gene3D" id="3.40.462.10">
    <property type="entry name" value="FAD-linked oxidases, C-terminal domain"/>
    <property type="match status" value="1"/>
</dbReference>
<dbReference type="InterPro" id="IPR016167">
    <property type="entry name" value="FAD-bd_PCMH_sub1"/>
</dbReference>
<dbReference type="InterPro" id="IPR036318">
    <property type="entry name" value="FAD-bd_PCMH-like_sf"/>
</dbReference>
<evidence type="ECO:0000256" key="2">
    <source>
        <dbReference type="ARBA" id="ARBA00005466"/>
    </source>
</evidence>
<dbReference type="Pfam" id="PF01565">
    <property type="entry name" value="FAD_binding_4"/>
    <property type="match status" value="1"/>
</dbReference>
<dbReference type="InterPro" id="IPR006094">
    <property type="entry name" value="Oxid_FAD_bind_N"/>
</dbReference>
<dbReference type="InterPro" id="IPR016170">
    <property type="entry name" value="Cytok_DH_C_sf"/>
</dbReference>
<organism evidence="7 8">
    <name type="scientific">Shimazuella alba</name>
    <dbReference type="NCBI Taxonomy" id="2690964"/>
    <lineage>
        <taxon>Bacteria</taxon>
        <taxon>Bacillati</taxon>
        <taxon>Bacillota</taxon>
        <taxon>Bacilli</taxon>
        <taxon>Bacillales</taxon>
        <taxon>Thermoactinomycetaceae</taxon>
        <taxon>Shimazuella</taxon>
    </lineage>
</organism>
<dbReference type="InterPro" id="IPR050432">
    <property type="entry name" value="FAD-linked_Oxidoreductases_BP"/>
</dbReference>
<keyword evidence="3" id="KW-0285">Flavoprotein</keyword>
<dbReference type="RefSeq" id="WP_160801433.1">
    <property type="nucleotide sequence ID" value="NZ_WUUL01000006.1"/>
</dbReference>
<name>A0A6I4VU79_9BACL</name>
<dbReference type="InterPro" id="IPR016166">
    <property type="entry name" value="FAD-bd_PCMH"/>
</dbReference>
<evidence type="ECO:0000256" key="3">
    <source>
        <dbReference type="ARBA" id="ARBA00022630"/>
    </source>
</evidence>